<evidence type="ECO:0000256" key="1">
    <source>
        <dbReference type="SAM" id="Phobius"/>
    </source>
</evidence>
<sequence>MSKHLIAGLAFVGFVALTTGKAEAGLVTPTFNNENCSAVTLTSVSNLGAPGTNLLSQSYNANQCIGFIGPNPSHNDDPFNNINNPTTNIGYLGDGLLNGGVHNGNQYFIGTEFIDQSDLQDLQTSGNFIDPGWIHLGHFNGDNSNWTYSSLGTGLVKDDEPVTPLNIADLLELSLDCTSGNANDCKAGTWTISTKLDIIEQVQALLGPATFDHLAFSIKAGPSFVVYDFNFKNIFANENDPLLNFNTPYILSGTFNTSDLGNKGVSHLNIMARDPIDTTTVDVPAPATLAILGLGLLVLRLFRR</sequence>
<protein>
    <recommendedName>
        <fullName evidence="3">Ice-binding protein C-terminal domain-containing protein</fullName>
    </recommendedName>
</protein>
<dbReference type="EMBL" id="JAUZVZ010000013">
    <property type="protein sequence ID" value="MDP4536594.1"/>
    <property type="molecule type" value="Genomic_DNA"/>
</dbReference>
<name>A0ABT9GZW3_9GAMM</name>
<gene>
    <name evidence="4" type="ORF">Q3O60_10375</name>
</gene>
<evidence type="ECO:0000256" key="2">
    <source>
        <dbReference type="SAM" id="SignalP"/>
    </source>
</evidence>
<dbReference type="Pfam" id="PF07589">
    <property type="entry name" value="PEP-CTERM"/>
    <property type="match status" value="1"/>
</dbReference>
<feature type="signal peptide" evidence="2">
    <location>
        <begin position="1"/>
        <end position="24"/>
    </location>
</feature>
<reference evidence="4 5" key="1">
    <citation type="submission" date="2023-08" db="EMBL/GenBank/DDBJ databases">
        <authorList>
            <person name="Joshi A."/>
            <person name="Thite S."/>
        </authorList>
    </citation>
    <scope>NUCLEOTIDE SEQUENCE [LARGE SCALE GENOMIC DNA]</scope>
    <source>
        <strain evidence="4 5">AC40</strain>
    </source>
</reference>
<keyword evidence="5" id="KW-1185">Reference proteome</keyword>
<evidence type="ECO:0000313" key="4">
    <source>
        <dbReference type="EMBL" id="MDP4536594.1"/>
    </source>
</evidence>
<feature type="transmembrane region" description="Helical" evidence="1">
    <location>
        <begin position="283"/>
        <end position="302"/>
    </location>
</feature>
<feature type="chain" id="PRO_5045959537" description="Ice-binding protein C-terminal domain-containing protein" evidence="2">
    <location>
        <begin position="25"/>
        <end position="304"/>
    </location>
</feature>
<dbReference type="RefSeq" id="WP_305893859.1">
    <property type="nucleotide sequence ID" value="NZ_JAUZVZ010000013.1"/>
</dbReference>
<organism evidence="4 5">
    <name type="scientific">Alkalimonas collagenimarina</name>
    <dbReference type="NCBI Taxonomy" id="400390"/>
    <lineage>
        <taxon>Bacteria</taxon>
        <taxon>Pseudomonadati</taxon>
        <taxon>Pseudomonadota</taxon>
        <taxon>Gammaproteobacteria</taxon>
        <taxon>Alkalimonas</taxon>
    </lineage>
</organism>
<feature type="domain" description="Ice-binding protein C-terminal" evidence="3">
    <location>
        <begin position="282"/>
        <end position="304"/>
    </location>
</feature>
<evidence type="ECO:0000313" key="5">
    <source>
        <dbReference type="Proteomes" id="UP001231616"/>
    </source>
</evidence>
<keyword evidence="1" id="KW-1133">Transmembrane helix</keyword>
<accession>A0ABT9GZW3</accession>
<dbReference type="Proteomes" id="UP001231616">
    <property type="component" value="Unassembled WGS sequence"/>
</dbReference>
<evidence type="ECO:0000259" key="3">
    <source>
        <dbReference type="Pfam" id="PF07589"/>
    </source>
</evidence>
<keyword evidence="1" id="KW-0472">Membrane</keyword>
<proteinExistence type="predicted"/>
<keyword evidence="2" id="KW-0732">Signal</keyword>
<comment type="caution">
    <text evidence="4">The sequence shown here is derived from an EMBL/GenBank/DDBJ whole genome shotgun (WGS) entry which is preliminary data.</text>
</comment>
<keyword evidence="1" id="KW-0812">Transmembrane</keyword>
<dbReference type="InterPro" id="IPR013424">
    <property type="entry name" value="Ice-binding_C"/>
</dbReference>